<dbReference type="EMBL" id="FMAH01000003">
    <property type="protein sequence ID" value="SCB13930.1"/>
    <property type="molecule type" value="Genomic_DNA"/>
</dbReference>
<evidence type="ECO:0000256" key="5">
    <source>
        <dbReference type="SAM" id="Phobius"/>
    </source>
</evidence>
<dbReference type="GO" id="GO:0008168">
    <property type="term" value="F:methyltransferase activity"/>
    <property type="evidence" value="ECO:0007669"/>
    <property type="project" value="UniProtKB-KW"/>
</dbReference>
<dbReference type="Gene3D" id="1.20.120.1630">
    <property type="match status" value="1"/>
</dbReference>
<keyword evidence="6" id="KW-0808">Transferase</keyword>
<keyword evidence="2 5" id="KW-0812">Transmembrane</keyword>
<evidence type="ECO:0000313" key="7">
    <source>
        <dbReference type="Proteomes" id="UP000199435"/>
    </source>
</evidence>
<keyword evidence="7" id="KW-1185">Reference proteome</keyword>
<evidence type="ECO:0000313" key="6">
    <source>
        <dbReference type="EMBL" id="SCB13930.1"/>
    </source>
</evidence>
<evidence type="ECO:0000256" key="1">
    <source>
        <dbReference type="ARBA" id="ARBA00004127"/>
    </source>
</evidence>
<comment type="subcellular location">
    <subcellularLocation>
        <location evidence="1">Endomembrane system</location>
        <topology evidence="1">Multi-pass membrane protein</topology>
    </subcellularLocation>
</comment>
<evidence type="ECO:0000256" key="2">
    <source>
        <dbReference type="ARBA" id="ARBA00022692"/>
    </source>
</evidence>
<accession>A0A1C3UEL8</accession>
<keyword evidence="4 5" id="KW-0472">Membrane</keyword>
<organism evidence="6 7">
    <name type="scientific">Rhizobium miluonense</name>
    <dbReference type="NCBI Taxonomy" id="411945"/>
    <lineage>
        <taxon>Bacteria</taxon>
        <taxon>Pseudomonadati</taxon>
        <taxon>Pseudomonadota</taxon>
        <taxon>Alphaproteobacteria</taxon>
        <taxon>Hyphomicrobiales</taxon>
        <taxon>Rhizobiaceae</taxon>
        <taxon>Rhizobium/Agrobacterium group</taxon>
        <taxon>Rhizobium</taxon>
    </lineage>
</organism>
<dbReference type="OrthoDB" id="9816156at2"/>
<keyword evidence="6" id="KW-0489">Methyltransferase</keyword>
<reference evidence="7" key="1">
    <citation type="submission" date="2016-08" db="EMBL/GenBank/DDBJ databases">
        <authorList>
            <person name="Varghese N."/>
            <person name="Submissions Spin"/>
        </authorList>
    </citation>
    <scope>NUCLEOTIDE SEQUENCE [LARGE SCALE GENOMIC DNA]</scope>
    <source>
        <strain evidence="7">HAMBI 2971</strain>
    </source>
</reference>
<evidence type="ECO:0000256" key="4">
    <source>
        <dbReference type="ARBA" id="ARBA00023136"/>
    </source>
</evidence>
<feature type="transmembrane region" description="Helical" evidence="5">
    <location>
        <begin position="6"/>
        <end position="23"/>
    </location>
</feature>
<evidence type="ECO:0000256" key="3">
    <source>
        <dbReference type="ARBA" id="ARBA00022989"/>
    </source>
</evidence>
<keyword evidence="3 5" id="KW-1133">Transmembrane helix</keyword>
<dbReference type="PANTHER" id="PTHR12714">
    <property type="entry name" value="PROTEIN-S ISOPRENYLCYSTEINE O-METHYLTRANSFERASE"/>
    <property type="match status" value="1"/>
</dbReference>
<dbReference type="InterPro" id="IPR007318">
    <property type="entry name" value="Phopholipid_MeTrfase"/>
</dbReference>
<protein>
    <submittedName>
        <fullName evidence="6">Protein-S-isoprenylcysteine O-methyltransferase Ste14</fullName>
    </submittedName>
</protein>
<proteinExistence type="predicted"/>
<feature type="transmembrane region" description="Helical" evidence="5">
    <location>
        <begin position="127"/>
        <end position="155"/>
    </location>
</feature>
<dbReference type="Proteomes" id="UP000199435">
    <property type="component" value="Unassembled WGS sequence"/>
</dbReference>
<dbReference type="STRING" id="411945.GA0061102_1003117"/>
<gene>
    <name evidence="6" type="ORF">GA0061102_1003117</name>
</gene>
<feature type="transmembrane region" description="Helical" evidence="5">
    <location>
        <begin position="73"/>
        <end position="92"/>
    </location>
</feature>
<dbReference type="GO" id="GO:0012505">
    <property type="term" value="C:endomembrane system"/>
    <property type="evidence" value="ECO:0007669"/>
    <property type="project" value="UniProtKB-SubCell"/>
</dbReference>
<feature type="transmembrane region" description="Helical" evidence="5">
    <location>
        <begin position="35"/>
        <end position="53"/>
    </location>
</feature>
<name>A0A1C3UEL8_9HYPH</name>
<dbReference type="PANTHER" id="PTHR12714:SF24">
    <property type="entry name" value="SLR1182 PROTEIN"/>
    <property type="match status" value="1"/>
</dbReference>
<dbReference type="GO" id="GO:0032259">
    <property type="term" value="P:methylation"/>
    <property type="evidence" value="ECO:0007669"/>
    <property type="project" value="UniProtKB-KW"/>
</dbReference>
<dbReference type="AlphaFoldDB" id="A0A1C3UEL8"/>
<dbReference type="RefSeq" id="WP_092844466.1">
    <property type="nucleotide sequence ID" value="NZ_FMAH01000003.1"/>
</dbReference>
<sequence>MLFYQFIPACWIVWLLIWLFASFRVKRTVRQEDTLSRLGNTAPIWIGAFLLVAHPSWLGPLQTPIIPHDRTTYGIGAALTLIGLAFAVWARVHIGRNWSGVITLKEDHALIRSGPYALVRHPIYSGLMLAIIGSAIARGDIAAALAIIAVLYAVLRRVHIEESWMSETFGSAYADYKASTPALVPFLI</sequence>
<dbReference type="Pfam" id="PF04191">
    <property type="entry name" value="PEMT"/>
    <property type="match status" value="1"/>
</dbReference>